<evidence type="ECO:0000256" key="1">
    <source>
        <dbReference type="SAM" id="MobiDB-lite"/>
    </source>
</evidence>
<feature type="compositionally biased region" description="Low complexity" evidence="1">
    <location>
        <begin position="171"/>
        <end position="190"/>
    </location>
</feature>
<organism evidence="2 3">
    <name type="scientific">Punica granatum</name>
    <name type="common">Pomegranate</name>
    <dbReference type="NCBI Taxonomy" id="22663"/>
    <lineage>
        <taxon>Eukaryota</taxon>
        <taxon>Viridiplantae</taxon>
        <taxon>Streptophyta</taxon>
        <taxon>Embryophyta</taxon>
        <taxon>Tracheophyta</taxon>
        <taxon>Spermatophyta</taxon>
        <taxon>Magnoliopsida</taxon>
        <taxon>eudicotyledons</taxon>
        <taxon>Gunneridae</taxon>
        <taxon>Pentapetalae</taxon>
        <taxon>rosids</taxon>
        <taxon>malvids</taxon>
        <taxon>Myrtales</taxon>
        <taxon>Lythraceae</taxon>
        <taxon>Punica</taxon>
    </lineage>
</organism>
<dbReference type="InterPro" id="IPR043128">
    <property type="entry name" value="Rev_trsase/Diguanyl_cyclase"/>
</dbReference>
<dbReference type="PANTHER" id="PTHR35046:SF9">
    <property type="entry name" value="RNA-DIRECTED DNA POLYMERASE"/>
    <property type="match status" value="1"/>
</dbReference>
<keyword evidence="3" id="KW-1185">Reference proteome</keyword>
<accession>A0A2I0JV73</accession>
<feature type="region of interest" description="Disordered" evidence="1">
    <location>
        <begin position="165"/>
        <end position="230"/>
    </location>
</feature>
<evidence type="ECO:0008006" key="4">
    <source>
        <dbReference type="Google" id="ProtNLM"/>
    </source>
</evidence>
<dbReference type="Gene3D" id="3.30.70.270">
    <property type="match status" value="2"/>
</dbReference>
<dbReference type="PANTHER" id="PTHR35046">
    <property type="entry name" value="ZINC KNUCKLE (CCHC-TYPE) FAMILY PROTEIN"/>
    <property type="match status" value="1"/>
</dbReference>
<dbReference type="STRING" id="22663.A0A2I0JV73"/>
<reference evidence="2 3" key="1">
    <citation type="submission" date="2017-11" db="EMBL/GenBank/DDBJ databases">
        <title>De-novo sequencing of pomegranate (Punica granatum L.) genome.</title>
        <authorList>
            <person name="Akparov Z."/>
            <person name="Amiraslanov A."/>
            <person name="Hajiyeva S."/>
            <person name="Abbasov M."/>
            <person name="Kaur K."/>
            <person name="Hamwieh A."/>
            <person name="Solovyev V."/>
            <person name="Salamov A."/>
            <person name="Braich B."/>
            <person name="Kosarev P."/>
            <person name="Mahmoud A."/>
            <person name="Hajiyev E."/>
            <person name="Babayeva S."/>
            <person name="Izzatullayeva V."/>
            <person name="Mammadov A."/>
            <person name="Mammadov A."/>
            <person name="Sharifova S."/>
            <person name="Ojaghi J."/>
            <person name="Eynullazada K."/>
            <person name="Bayramov B."/>
            <person name="Abdulazimova A."/>
            <person name="Shahmuradov I."/>
        </authorList>
    </citation>
    <scope>NUCLEOTIDE SEQUENCE [LARGE SCALE GENOMIC DNA]</scope>
    <source>
        <strain evidence="3">cv. AG2017</strain>
        <tissue evidence="2">Leaf</tissue>
    </source>
</reference>
<dbReference type="AlphaFoldDB" id="A0A2I0JV73"/>
<feature type="compositionally biased region" description="Basic and acidic residues" evidence="1">
    <location>
        <begin position="191"/>
        <end position="204"/>
    </location>
</feature>
<dbReference type="EMBL" id="PGOL01001238">
    <property type="protein sequence ID" value="PKI59770.1"/>
    <property type="molecule type" value="Genomic_DNA"/>
</dbReference>
<gene>
    <name evidence="2" type="ORF">CRG98_019835</name>
</gene>
<protein>
    <recommendedName>
        <fullName evidence="4">Reverse transcriptase domain-containing protein</fullName>
    </recommendedName>
</protein>
<comment type="caution">
    <text evidence="2">The sequence shown here is derived from an EMBL/GenBank/DDBJ whole genome shotgun (WGS) entry which is preliminary data.</text>
</comment>
<dbReference type="Gene3D" id="3.10.10.10">
    <property type="entry name" value="HIV Type 1 Reverse Transcriptase, subunit A, domain 1"/>
    <property type="match status" value="1"/>
</dbReference>
<proteinExistence type="predicted"/>
<dbReference type="Proteomes" id="UP000233551">
    <property type="component" value="Unassembled WGS sequence"/>
</dbReference>
<dbReference type="InterPro" id="IPR043502">
    <property type="entry name" value="DNA/RNA_pol_sf"/>
</dbReference>
<dbReference type="SUPFAM" id="SSF56672">
    <property type="entry name" value="DNA/RNA polymerases"/>
    <property type="match status" value="1"/>
</dbReference>
<evidence type="ECO:0000313" key="2">
    <source>
        <dbReference type="EMBL" id="PKI59770.1"/>
    </source>
</evidence>
<name>A0A2I0JV73_PUNGR</name>
<sequence>MTLRAMQQQFERMNMVFDEFREMLDRQDEWLERLERLQPAPVPRAKKPHRQPFVDTFDEEAYDEEEEVASDATWGIGRGRGVRPRHFVRREHRRRDAVDHNTGSIKLIIHPFKEETKVKLAAVVFTDYAIVWWDQLTIANIVELQHYVEIDNVVHMAMKVERQLKRGGRTSSMVEASSSASWRSKWGSSSKPDEKTDYKPKGDTSKTQANSKDKGAPIPNRPAYRSSPEEAKELQRQVEELLAKGHVRESMSPCAVPVMLVPKKDETWRMCVDCRAVNKITSLRREKLYANLKKCSFCLDRVVFLGFVVSARGVEVDEEKVKAIKDWPTPTTIAEVRSFHGLTGFS</sequence>
<evidence type="ECO:0000313" key="3">
    <source>
        <dbReference type="Proteomes" id="UP000233551"/>
    </source>
</evidence>